<sequence length="239" mass="26737">MTPSHCGSTIELWITYHQASRKHKQVTAQLIDVGEQSQLFDLEDVLDHIFQQDFVDPKWRSVVWWEDCTGARLKASDTVHGLLARGAGGTPGTALRLIIADTPAALWVHYEYARCARAAHTATHTATQRIRLDLPHTKLERLGHVTNHIFAQGYLPSNARSLVSWKGGCGRRIEESEKVEALLSRGGGTCEEKPLRLVVDQQVCLYPRNPGAKKGKIRAQRHEVEASASEKQVRRTTCM</sequence>
<gene>
    <name evidence="1" type="ORF">EDB92DRAFT_1821114</name>
</gene>
<evidence type="ECO:0000313" key="1">
    <source>
        <dbReference type="EMBL" id="KAH8979239.1"/>
    </source>
</evidence>
<organism evidence="1 2">
    <name type="scientific">Lactarius akahatsu</name>
    <dbReference type="NCBI Taxonomy" id="416441"/>
    <lineage>
        <taxon>Eukaryota</taxon>
        <taxon>Fungi</taxon>
        <taxon>Dikarya</taxon>
        <taxon>Basidiomycota</taxon>
        <taxon>Agaricomycotina</taxon>
        <taxon>Agaricomycetes</taxon>
        <taxon>Russulales</taxon>
        <taxon>Russulaceae</taxon>
        <taxon>Lactarius</taxon>
    </lineage>
</organism>
<keyword evidence="2" id="KW-1185">Reference proteome</keyword>
<reference evidence="1" key="1">
    <citation type="submission" date="2022-01" db="EMBL/GenBank/DDBJ databases">
        <title>Comparative genomics reveals a dynamic genome evolution in the ectomycorrhizal milk-cap (Lactarius) mushrooms.</title>
        <authorList>
            <consortium name="DOE Joint Genome Institute"/>
            <person name="Lebreton A."/>
            <person name="Tang N."/>
            <person name="Kuo A."/>
            <person name="LaButti K."/>
            <person name="Drula E."/>
            <person name="Barry K."/>
            <person name="Clum A."/>
            <person name="Lipzen A."/>
            <person name="Mousain D."/>
            <person name="Ng V."/>
            <person name="Wang R."/>
            <person name="Wang X."/>
            <person name="Dai Y."/>
            <person name="Henrissat B."/>
            <person name="Grigoriev I.V."/>
            <person name="Guerin-Laguette A."/>
            <person name="Yu F."/>
            <person name="Martin F.M."/>
        </authorList>
    </citation>
    <scope>NUCLEOTIDE SEQUENCE</scope>
    <source>
        <strain evidence="1">QP</strain>
    </source>
</reference>
<accession>A0AAD4L6X3</accession>
<name>A0AAD4L6X3_9AGAM</name>
<protein>
    <submittedName>
        <fullName evidence="1">Uncharacterized protein</fullName>
    </submittedName>
</protein>
<dbReference type="Proteomes" id="UP001201163">
    <property type="component" value="Unassembled WGS sequence"/>
</dbReference>
<proteinExistence type="predicted"/>
<dbReference type="AlphaFoldDB" id="A0AAD4L6X3"/>
<comment type="caution">
    <text evidence="1">The sequence shown here is derived from an EMBL/GenBank/DDBJ whole genome shotgun (WGS) entry which is preliminary data.</text>
</comment>
<dbReference type="EMBL" id="JAKELL010000180">
    <property type="protein sequence ID" value="KAH8979239.1"/>
    <property type="molecule type" value="Genomic_DNA"/>
</dbReference>
<evidence type="ECO:0000313" key="2">
    <source>
        <dbReference type="Proteomes" id="UP001201163"/>
    </source>
</evidence>